<protein>
    <submittedName>
        <fullName evidence="7">KGP25 protein</fullName>
    </submittedName>
</protein>
<feature type="non-terminal residue" evidence="7">
    <location>
        <position position="222"/>
    </location>
</feature>
<dbReference type="Pfam" id="PF00069">
    <property type="entry name" value="Pkinase"/>
    <property type="match status" value="1"/>
</dbReference>
<feature type="domain" description="Protein kinase" evidence="6">
    <location>
        <begin position="1"/>
        <end position="193"/>
    </location>
</feature>
<dbReference type="PANTHER" id="PTHR24353">
    <property type="entry name" value="CYCLIC NUCLEOTIDE-DEPENDENT PROTEIN KINASE"/>
    <property type="match status" value="1"/>
</dbReference>
<keyword evidence="5" id="KW-0067">ATP-binding</keyword>
<accession>A0A851Y0D1</accession>
<dbReference type="GO" id="GO:0005524">
    <property type="term" value="F:ATP binding"/>
    <property type="evidence" value="ECO:0007669"/>
    <property type="project" value="UniProtKB-KW"/>
</dbReference>
<evidence type="ECO:0000259" key="6">
    <source>
        <dbReference type="PROSITE" id="PS50011"/>
    </source>
</evidence>
<evidence type="ECO:0000256" key="4">
    <source>
        <dbReference type="ARBA" id="ARBA00022777"/>
    </source>
</evidence>
<dbReference type="Gene3D" id="1.10.510.10">
    <property type="entry name" value="Transferase(Phosphotransferase) domain 1"/>
    <property type="match status" value="1"/>
</dbReference>
<evidence type="ECO:0000313" key="7">
    <source>
        <dbReference type="EMBL" id="NXD70222.1"/>
    </source>
</evidence>
<name>A0A851Y0D1_EOLRO</name>
<dbReference type="EMBL" id="WBNI01000941">
    <property type="protein sequence ID" value="NXD70222.1"/>
    <property type="molecule type" value="Genomic_DNA"/>
</dbReference>
<dbReference type="InterPro" id="IPR011009">
    <property type="entry name" value="Kinase-like_dom_sf"/>
</dbReference>
<keyword evidence="3" id="KW-0547">Nucleotide-binding</keyword>
<reference evidence="7" key="1">
    <citation type="submission" date="2019-09" db="EMBL/GenBank/DDBJ databases">
        <title>Bird 10,000 Genomes (B10K) Project - Family phase.</title>
        <authorList>
            <person name="Zhang G."/>
        </authorList>
    </citation>
    <scope>NUCLEOTIDE SEQUENCE</scope>
    <source>
        <strain evidence="7">B10K-DU-025-06</strain>
        <tissue evidence="7">Mixed tissue sample</tissue>
    </source>
</reference>
<dbReference type="SMART" id="SM00220">
    <property type="entry name" value="S_TKc"/>
    <property type="match status" value="1"/>
</dbReference>
<dbReference type="InterPro" id="IPR000719">
    <property type="entry name" value="Prot_kinase_dom"/>
</dbReference>
<dbReference type="PANTHER" id="PTHR24353:SF118">
    <property type="entry name" value="PROTEIN KINASE CGMP-DEPENDENT 3"/>
    <property type="match status" value="1"/>
</dbReference>
<evidence type="ECO:0000256" key="1">
    <source>
        <dbReference type="ARBA" id="ARBA00022527"/>
    </source>
</evidence>
<feature type="non-terminal residue" evidence="7">
    <location>
        <position position="1"/>
    </location>
</feature>
<evidence type="ECO:0000256" key="5">
    <source>
        <dbReference type="ARBA" id="ARBA00022840"/>
    </source>
</evidence>
<evidence type="ECO:0000256" key="3">
    <source>
        <dbReference type="ARBA" id="ARBA00022741"/>
    </source>
</evidence>
<keyword evidence="1" id="KW-0723">Serine/threonine-protein kinase</keyword>
<gene>
    <name evidence="7" type="primary">For</name>
    <name evidence="7" type="ORF">EOLROS_R11975</name>
</gene>
<dbReference type="PROSITE" id="PS50011">
    <property type="entry name" value="PROTEIN_KINASE_DOM"/>
    <property type="match status" value="1"/>
</dbReference>
<dbReference type="GO" id="GO:0004674">
    <property type="term" value="F:protein serine/threonine kinase activity"/>
    <property type="evidence" value="ECO:0007669"/>
    <property type="project" value="UniProtKB-KW"/>
</dbReference>
<keyword evidence="8" id="KW-1185">Reference proteome</keyword>
<keyword evidence="4" id="KW-0418">Kinase</keyword>
<dbReference type="SUPFAM" id="SSF56112">
    <property type="entry name" value="Protein kinase-like (PK-like)"/>
    <property type="match status" value="1"/>
</dbReference>
<dbReference type="Gene3D" id="3.30.200.20">
    <property type="entry name" value="Phosphorylase Kinase, domain 1"/>
    <property type="match status" value="1"/>
</dbReference>
<dbReference type="Proteomes" id="UP000637704">
    <property type="component" value="Unassembled WGS sequence"/>
</dbReference>
<keyword evidence="2" id="KW-0808">Transferase</keyword>
<sequence>FFSTFQDAQCVYLLLEFCQASKLWIKLYKVCCFEEPLAVFCTCVVEGLEYLHGRGIVYCNLKPENLMLDQRGYMKLVDFGFAKELHQGEKSFSFCGTPEYVAPEMLCQQGKDFTVHFWMLGVLAFELLVGRLLFHSADPRQTYSRILDGIFSFPAFLRKAACSIIGKLCRCKGVQRGAGDCGAPPWLLHHPYAPRWFRAWRWWKLWLRQLEAPTLQLIQEVS</sequence>
<dbReference type="AlphaFoldDB" id="A0A851Y0D1"/>
<proteinExistence type="predicted"/>
<evidence type="ECO:0000313" key="8">
    <source>
        <dbReference type="Proteomes" id="UP000637704"/>
    </source>
</evidence>
<organism evidence="7 8">
    <name type="scientific">Eolophus roseicapilla</name>
    <name type="common">Galah cockatoo</name>
    <name type="synonym">Cacatua roseicapilla</name>
    <dbReference type="NCBI Taxonomy" id="176039"/>
    <lineage>
        <taxon>Eukaryota</taxon>
        <taxon>Metazoa</taxon>
        <taxon>Chordata</taxon>
        <taxon>Craniata</taxon>
        <taxon>Vertebrata</taxon>
        <taxon>Euteleostomi</taxon>
        <taxon>Archelosauria</taxon>
        <taxon>Archosauria</taxon>
        <taxon>Dinosauria</taxon>
        <taxon>Saurischia</taxon>
        <taxon>Theropoda</taxon>
        <taxon>Coelurosauria</taxon>
        <taxon>Aves</taxon>
        <taxon>Neognathae</taxon>
        <taxon>Neoaves</taxon>
        <taxon>Telluraves</taxon>
        <taxon>Australaves</taxon>
        <taxon>Psittaciformes</taxon>
        <taxon>Cacatuidae</taxon>
        <taxon>Eolophus</taxon>
    </lineage>
</organism>
<comment type="caution">
    <text evidence="7">The sequence shown here is derived from an EMBL/GenBank/DDBJ whole genome shotgun (WGS) entry which is preliminary data.</text>
</comment>
<evidence type="ECO:0000256" key="2">
    <source>
        <dbReference type="ARBA" id="ARBA00022679"/>
    </source>
</evidence>